<feature type="region of interest" description="Disordered" evidence="1">
    <location>
        <begin position="63"/>
        <end position="82"/>
    </location>
</feature>
<evidence type="ECO:0000313" key="2">
    <source>
        <dbReference type="EMBL" id="GBP95832.1"/>
    </source>
</evidence>
<dbReference type="AlphaFoldDB" id="A0A4C2A7N8"/>
<name>A0A4C2A7N8_EUMVA</name>
<evidence type="ECO:0000313" key="3">
    <source>
        <dbReference type="Proteomes" id="UP000299102"/>
    </source>
</evidence>
<dbReference type="EMBL" id="BGZK01002687">
    <property type="protein sequence ID" value="GBP95832.1"/>
    <property type="molecule type" value="Genomic_DNA"/>
</dbReference>
<proteinExistence type="predicted"/>
<dbReference type="Proteomes" id="UP000299102">
    <property type="component" value="Unassembled WGS sequence"/>
</dbReference>
<accession>A0A4C2A7N8</accession>
<feature type="compositionally biased region" description="Polar residues" evidence="1">
    <location>
        <begin position="63"/>
        <end position="75"/>
    </location>
</feature>
<gene>
    <name evidence="2" type="ORF">EVAR_8473_1</name>
</gene>
<feature type="region of interest" description="Disordered" evidence="1">
    <location>
        <begin position="91"/>
        <end position="136"/>
    </location>
</feature>
<keyword evidence="3" id="KW-1185">Reference proteome</keyword>
<reference evidence="2 3" key="1">
    <citation type="journal article" date="2019" name="Commun. Biol.">
        <title>The bagworm genome reveals a unique fibroin gene that provides high tensile strength.</title>
        <authorList>
            <person name="Kono N."/>
            <person name="Nakamura H."/>
            <person name="Ohtoshi R."/>
            <person name="Tomita M."/>
            <person name="Numata K."/>
            <person name="Arakawa K."/>
        </authorList>
    </citation>
    <scope>NUCLEOTIDE SEQUENCE [LARGE SCALE GENOMIC DNA]</scope>
</reference>
<evidence type="ECO:0000256" key="1">
    <source>
        <dbReference type="SAM" id="MobiDB-lite"/>
    </source>
</evidence>
<protein>
    <submittedName>
        <fullName evidence="2">Uncharacterized protein</fullName>
    </submittedName>
</protein>
<feature type="region of interest" description="Disordered" evidence="1">
    <location>
        <begin position="1"/>
        <end position="21"/>
    </location>
</feature>
<sequence>MLKADDTASPPLLCRAPSPPRVSVPAAGPWTLGRTFRGTPVVVFREGRPRWGALCCDTAHSIQPTTSQTNEQPSSVDGAASHTSIAWRHRADPRLSINHTKANSALGEGGTATAPRVRRDRPPPCSICRGRWPAGG</sequence>
<comment type="caution">
    <text evidence="2">The sequence shown here is derived from an EMBL/GenBank/DDBJ whole genome shotgun (WGS) entry which is preliminary data.</text>
</comment>
<organism evidence="2 3">
    <name type="scientific">Eumeta variegata</name>
    <name type="common">Bagworm moth</name>
    <name type="synonym">Eumeta japonica</name>
    <dbReference type="NCBI Taxonomy" id="151549"/>
    <lineage>
        <taxon>Eukaryota</taxon>
        <taxon>Metazoa</taxon>
        <taxon>Ecdysozoa</taxon>
        <taxon>Arthropoda</taxon>
        <taxon>Hexapoda</taxon>
        <taxon>Insecta</taxon>
        <taxon>Pterygota</taxon>
        <taxon>Neoptera</taxon>
        <taxon>Endopterygota</taxon>
        <taxon>Lepidoptera</taxon>
        <taxon>Glossata</taxon>
        <taxon>Ditrysia</taxon>
        <taxon>Tineoidea</taxon>
        <taxon>Psychidae</taxon>
        <taxon>Oiketicinae</taxon>
        <taxon>Eumeta</taxon>
    </lineage>
</organism>